<name>A0ABS7VSJ8_9HYPH</name>
<dbReference type="InterPro" id="IPR035959">
    <property type="entry name" value="RutC-like_sf"/>
</dbReference>
<keyword evidence="2" id="KW-0378">Hydrolase</keyword>
<dbReference type="RefSeq" id="WP_224315291.1">
    <property type="nucleotide sequence ID" value="NZ_JAIRBM010000019.1"/>
</dbReference>
<reference evidence="2 3" key="1">
    <citation type="submission" date="2021-09" db="EMBL/GenBank/DDBJ databases">
        <title>The complete genome sequence of a new microorganism.</title>
        <authorList>
            <person name="Zi Z."/>
        </authorList>
    </citation>
    <scope>NUCLEOTIDE SEQUENCE [LARGE SCALE GENOMIC DNA]</scope>
    <source>
        <strain evidence="2 3">WGZ8</strain>
    </source>
</reference>
<evidence type="ECO:0000313" key="3">
    <source>
        <dbReference type="Proteomes" id="UP000704176"/>
    </source>
</evidence>
<evidence type="ECO:0000313" key="2">
    <source>
        <dbReference type="EMBL" id="MBZ6078542.1"/>
    </source>
</evidence>
<sequence length="126" mass="13330">MTFSSITAPRASPPRGPYSQATRAGNLIFVSGQLPLNSEGSIVGAGDIKVQTRAVLANLAVILEASESSLAKVVKTTVFLACLDDFRDMNEVYAETFAPPYPARSTVEVARFPGGILIEIECIALA</sequence>
<accession>A0ABS7VSJ8</accession>
<proteinExistence type="inferred from homology"/>
<keyword evidence="3" id="KW-1185">Reference proteome</keyword>
<comment type="similarity">
    <text evidence="1">Belongs to the RutC family.</text>
</comment>
<dbReference type="Gene3D" id="3.30.1330.40">
    <property type="entry name" value="RutC-like"/>
    <property type="match status" value="1"/>
</dbReference>
<dbReference type="Pfam" id="PF01042">
    <property type="entry name" value="Ribonuc_L-PSP"/>
    <property type="match status" value="1"/>
</dbReference>
<dbReference type="InterPro" id="IPR006175">
    <property type="entry name" value="YjgF/YER057c/UK114"/>
</dbReference>
<organism evidence="2 3">
    <name type="scientific">Microvirga puerhi</name>
    <dbReference type="NCBI Taxonomy" id="2876078"/>
    <lineage>
        <taxon>Bacteria</taxon>
        <taxon>Pseudomonadati</taxon>
        <taxon>Pseudomonadota</taxon>
        <taxon>Alphaproteobacteria</taxon>
        <taxon>Hyphomicrobiales</taxon>
        <taxon>Methylobacteriaceae</taxon>
        <taxon>Microvirga</taxon>
    </lineage>
</organism>
<dbReference type="PANTHER" id="PTHR11803:SF39">
    <property type="entry name" value="2-IMINOBUTANOATE_2-IMINOPROPANOATE DEAMINASE"/>
    <property type="match status" value="1"/>
</dbReference>
<protein>
    <submittedName>
        <fullName evidence="2">Rid family detoxifying hydrolase</fullName>
    </submittedName>
</protein>
<comment type="caution">
    <text evidence="2">The sequence shown here is derived from an EMBL/GenBank/DDBJ whole genome shotgun (WGS) entry which is preliminary data.</text>
</comment>
<dbReference type="Proteomes" id="UP000704176">
    <property type="component" value="Unassembled WGS sequence"/>
</dbReference>
<evidence type="ECO:0000256" key="1">
    <source>
        <dbReference type="ARBA" id="ARBA00010552"/>
    </source>
</evidence>
<dbReference type="GO" id="GO:0016787">
    <property type="term" value="F:hydrolase activity"/>
    <property type="evidence" value="ECO:0007669"/>
    <property type="project" value="UniProtKB-KW"/>
</dbReference>
<gene>
    <name evidence="2" type="ORF">K9B37_19985</name>
</gene>
<dbReference type="EMBL" id="JAIRBM010000019">
    <property type="protein sequence ID" value="MBZ6078542.1"/>
    <property type="molecule type" value="Genomic_DNA"/>
</dbReference>
<dbReference type="NCBIfam" id="TIGR00004">
    <property type="entry name" value="Rid family detoxifying hydrolase"/>
    <property type="match status" value="1"/>
</dbReference>
<dbReference type="SUPFAM" id="SSF55298">
    <property type="entry name" value="YjgF-like"/>
    <property type="match status" value="1"/>
</dbReference>
<dbReference type="InterPro" id="IPR006056">
    <property type="entry name" value="RidA"/>
</dbReference>
<dbReference type="CDD" id="cd00448">
    <property type="entry name" value="YjgF_YER057c_UK114_family"/>
    <property type="match status" value="1"/>
</dbReference>
<dbReference type="PANTHER" id="PTHR11803">
    <property type="entry name" value="2-IMINOBUTANOATE/2-IMINOPROPANOATE DEAMINASE RIDA"/>
    <property type="match status" value="1"/>
</dbReference>